<dbReference type="Proteomes" id="UP000284562">
    <property type="component" value="Unassembled WGS sequence"/>
</dbReference>
<evidence type="ECO:0000313" key="3">
    <source>
        <dbReference type="Proteomes" id="UP000284562"/>
    </source>
</evidence>
<protein>
    <recommendedName>
        <fullName evidence="4">Oligosaccharide repeat unit polymerase</fullName>
    </recommendedName>
</protein>
<feature type="transmembrane region" description="Helical" evidence="1">
    <location>
        <begin position="338"/>
        <end position="355"/>
    </location>
</feature>
<accession>A0AA92V7Y1</accession>
<keyword evidence="1" id="KW-0812">Transmembrane</keyword>
<dbReference type="AlphaFoldDB" id="A0AA92V7Y1"/>
<feature type="transmembrane region" description="Helical" evidence="1">
    <location>
        <begin position="235"/>
        <end position="254"/>
    </location>
</feature>
<evidence type="ECO:0000313" key="2">
    <source>
        <dbReference type="EMBL" id="RHK49589.1"/>
    </source>
</evidence>
<gene>
    <name evidence="2" type="ORF">DW064_03390</name>
</gene>
<feature type="transmembrane region" description="Helical" evidence="1">
    <location>
        <begin position="63"/>
        <end position="84"/>
    </location>
</feature>
<feature type="transmembrane region" description="Helical" evidence="1">
    <location>
        <begin position="147"/>
        <end position="171"/>
    </location>
</feature>
<feature type="transmembrane region" description="Helical" evidence="1">
    <location>
        <begin position="96"/>
        <end position="116"/>
    </location>
</feature>
<comment type="caution">
    <text evidence="2">The sequence shown here is derived from an EMBL/GenBank/DDBJ whole genome shotgun (WGS) entry which is preliminary data.</text>
</comment>
<organism evidence="2 3">
    <name type="scientific">Segatella copri</name>
    <dbReference type="NCBI Taxonomy" id="165179"/>
    <lineage>
        <taxon>Bacteria</taxon>
        <taxon>Pseudomonadati</taxon>
        <taxon>Bacteroidota</taxon>
        <taxon>Bacteroidia</taxon>
        <taxon>Bacteroidales</taxon>
        <taxon>Prevotellaceae</taxon>
        <taxon>Segatella</taxon>
    </lineage>
</organism>
<sequence>MLLIPLLYFIGLGIYFYKKQQCWNIDIAAVSLLVLISFFAILIDINDIYGMYGINENHITLPTILLFCIQWTIILLPIHYIANLPIEKHPEVKTKLLYILAITISIASIIIISTSMQDIKEALVMDIVDRYNDNINNVSMGSTESNYFMLLPQILVAPPFPTLALFIWFYLKTFTNCSVYLRITLLIASIVQSIVSIIGAGRAAMVFWMIDFFLLYSYFYKYLSAKLKRNINITFGIIAIICSCSFIAITISRFDISGRDPMESLYGYAGQHINNFCAEITAGENSPFSIDREFPLTAKLLGQKFNVLEHYENIASHVGILVNVFGTFGGEIYLDLGWIGYIIFFLIWLMGYIAIKTKWYCFKFRYSFIFVILIAFINKGLFYWPLMGHYTTLAIMLMFLNCYLFKYIIKL</sequence>
<evidence type="ECO:0000256" key="1">
    <source>
        <dbReference type="SAM" id="Phobius"/>
    </source>
</evidence>
<feature type="transmembrane region" description="Helical" evidence="1">
    <location>
        <begin position="367"/>
        <end position="384"/>
    </location>
</feature>
<dbReference type="EMBL" id="QRNN01000008">
    <property type="protein sequence ID" value="RHK49589.1"/>
    <property type="molecule type" value="Genomic_DNA"/>
</dbReference>
<keyword evidence="1" id="KW-0472">Membrane</keyword>
<keyword evidence="1" id="KW-1133">Transmembrane helix</keyword>
<feature type="transmembrane region" description="Helical" evidence="1">
    <location>
        <begin position="183"/>
        <end position="200"/>
    </location>
</feature>
<name>A0AA92V7Y1_9BACT</name>
<evidence type="ECO:0008006" key="4">
    <source>
        <dbReference type="Google" id="ProtNLM"/>
    </source>
</evidence>
<feature type="transmembrane region" description="Helical" evidence="1">
    <location>
        <begin position="390"/>
        <end position="409"/>
    </location>
</feature>
<reference evidence="2 3" key="1">
    <citation type="submission" date="2018-08" db="EMBL/GenBank/DDBJ databases">
        <title>A genome reference for cultivated species of the human gut microbiota.</title>
        <authorList>
            <person name="Zou Y."/>
            <person name="Xue W."/>
            <person name="Luo G."/>
        </authorList>
    </citation>
    <scope>NUCLEOTIDE SEQUENCE [LARGE SCALE GENOMIC DNA]</scope>
    <source>
        <strain evidence="2 3">AF43-2</strain>
    </source>
</reference>
<proteinExistence type="predicted"/>
<feature type="transmembrane region" description="Helical" evidence="1">
    <location>
        <begin position="206"/>
        <end position="223"/>
    </location>
</feature>
<feature type="transmembrane region" description="Helical" evidence="1">
    <location>
        <begin position="23"/>
        <end position="43"/>
    </location>
</feature>